<evidence type="ECO:0000256" key="1">
    <source>
        <dbReference type="ARBA" id="ARBA00004275"/>
    </source>
</evidence>
<dbReference type="STRING" id="81569.RUM4293_00812"/>
<evidence type="ECO:0000256" key="2">
    <source>
        <dbReference type="ARBA" id="ARBA00023140"/>
    </source>
</evidence>
<reference evidence="4 5" key="1">
    <citation type="submission" date="2015-09" db="EMBL/GenBank/DDBJ databases">
        <authorList>
            <consortium name="Swine Surveillance"/>
        </authorList>
    </citation>
    <scope>NUCLEOTIDE SEQUENCE [LARGE SCALE GENOMIC DNA]</scope>
    <source>
        <strain evidence="4 5">CECT 4292</strain>
    </source>
</reference>
<keyword evidence="4" id="KW-0456">Lyase</keyword>
<dbReference type="EMBL" id="CYPU01000018">
    <property type="protein sequence ID" value="CUH46939.1"/>
    <property type="molecule type" value="Genomic_DNA"/>
</dbReference>
<keyword evidence="3" id="KW-0413">Isomerase</keyword>
<dbReference type="GeneID" id="55492375"/>
<dbReference type="PANTHER" id="PTHR43684">
    <property type="match status" value="1"/>
</dbReference>
<name>A0A0P1ED07_9RHOB</name>
<proteinExistence type="predicted"/>
<dbReference type="InterPro" id="IPR051053">
    <property type="entry name" value="ECH/Chromodomain_protein"/>
</dbReference>
<comment type="subcellular location">
    <subcellularLocation>
        <location evidence="1">Peroxisome</location>
    </subcellularLocation>
</comment>
<dbReference type="InterPro" id="IPR029045">
    <property type="entry name" value="ClpP/crotonase-like_dom_sf"/>
</dbReference>
<keyword evidence="2" id="KW-0576">Peroxisome</keyword>
<dbReference type="CDD" id="cd06558">
    <property type="entry name" value="crotonase-like"/>
    <property type="match status" value="1"/>
</dbReference>
<dbReference type="GO" id="GO:0004300">
    <property type="term" value="F:enoyl-CoA hydratase activity"/>
    <property type="evidence" value="ECO:0007669"/>
    <property type="project" value="UniProtKB-EC"/>
</dbReference>
<organism evidence="4 5">
    <name type="scientific">Ruegeria atlantica</name>
    <dbReference type="NCBI Taxonomy" id="81569"/>
    <lineage>
        <taxon>Bacteria</taxon>
        <taxon>Pseudomonadati</taxon>
        <taxon>Pseudomonadota</taxon>
        <taxon>Alphaproteobacteria</taxon>
        <taxon>Rhodobacterales</taxon>
        <taxon>Roseobacteraceae</taxon>
        <taxon>Ruegeria</taxon>
    </lineage>
</organism>
<dbReference type="InterPro" id="IPR001753">
    <property type="entry name" value="Enoyl-CoA_hydra/iso"/>
</dbReference>
<evidence type="ECO:0000256" key="3">
    <source>
        <dbReference type="ARBA" id="ARBA00023235"/>
    </source>
</evidence>
<dbReference type="RefSeq" id="WP_058276690.1">
    <property type="nucleotide sequence ID" value="NZ_CYPU01000018.1"/>
</dbReference>
<dbReference type="Gene3D" id="3.90.226.10">
    <property type="entry name" value="2-enoyl-CoA Hydratase, Chain A, domain 1"/>
    <property type="match status" value="1"/>
</dbReference>
<dbReference type="OrthoDB" id="5730382at2"/>
<evidence type="ECO:0000313" key="5">
    <source>
        <dbReference type="Proteomes" id="UP000050783"/>
    </source>
</evidence>
<evidence type="ECO:0000313" key="4">
    <source>
        <dbReference type="EMBL" id="CUH46939.1"/>
    </source>
</evidence>
<dbReference type="PANTHER" id="PTHR43684:SF1">
    <property type="entry name" value="ENOYL-COA DELTA ISOMERASE 2"/>
    <property type="match status" value="1"/>
</dbReference>
<dbReference type="GO" id="GO:0004165">
    <property type="term" value="F:delta(3)-delta(2)-enoyl-CoA isomerase activity"/>
    <property type="evidence" value="ECO:0007669"/>
    <property type="project" value="UniProtKB-ARBA"/>
</dbReference>
<protein>
    <submittedName>
        <fullName evidence="4">2,3-dehydroadipyl-CoA hydratase</fullName>
        <ecNumber evidence="4">4.2.1.17</ecNumber>
    </submittedName>
</protein>
<sequence>MREHIIVSTRDRVTTVTISRTDKKNAITFAMYTAIAEAIEEYGQTDQARALVITGEGDMFTAGNDLQDFMTGGLPAGDAENPIIRFLNAIRDCPKPLIAAVNGSAIGVGLTMLLHCDLVYSANSATFSAPFVQLGLVPEAGSSMLLPASLGMAVANDVLLAGRVLTASEALNHGLVARVFTDGELRSEVQEIAKAIAASSPVALKQSKALIRNQRDEVAGHMAAEIKIFAAQLQSPDFAESVAAKLQKRAPNYG</sequence>
<dbReference type="SUPFAM" id="SSF52096">
    <property type="entry name" value="ClpP/crotonase"/>
    <property type="match status" value="1"/>
</dbReference>
<dbReference type="EC" id="4.2.1.17" evidence="4"/>
<accession>A0A0P1ED07</accession>
<dbReference type="Pfam" id="PF00378">
    <property type="entry name" value="ECH_1"/>
    <property type="match status" value="1"/>
</dbReference>
<gene>
    <name evidence="4" type="primary">paaF</name>
    <name evidence="4" type="ORF">RUA4292_01106</name>
</gene>
<dbReference type="AlphaFoldDB" id="A0A0P1ED07"/>
<dbReference type="Proteomes" id="UP000050783">
    <property type="component" value="Unassembled WGS sequence"/>
</dbReference>